<name>A0A225V8K9_9STRA</name>
<dbReference type="OrthoDB" id="113059at2759"/>
<evidence type="ECO:0000313" key="2">
    <source>
        <dbReference type="EMBL" id="OWZ01821.1"/>
    </source>
</evidence>
<reference evidence="3" key="1">
    <citation type="submission" date="2017-03" db="EMBL/GenBank/DDBJ databases">
        <title>Phytopthora megakarya and P. palmivora, two closely related causual agents of cacao black pod achieved similar genome size and gene model numbers by different mechanisms.</title>
        <authorList>
            <person name="Ali S."/>
            <person name="Shao J."/>
            <person name="Larry D.J."/>
            <person name="Kronmiller B."/>
            <person name="Shen D."/>
            <person name="Strem M.D."/>
            <person name="Melnick R.L."/>
            <person name="Guiltinan M.J."/>
            <person name="Tyler B.M."/>
            <person name="Meinhardt L.W."/>
            <person name="Bailey B.A."/>
        </authorList>
    </citation>
    <scope>NUCLEOTIDE SEQUENCE [LARGE SCALE GENOMIC DNA]</scope>
    <source>
        <strain evidence="3">zdho120</strain>
    </source>
</reference>
<keyword evidence="3" id="KW-1185">Reference proteome</keyword>
<dbReference type="EMBL" id="NBNE01006587">
    <property type="protein sequence ID" value="OWZ01821.1"/>
    <property type="molecule type" value="Genomic_DNA"/>
</dbReference>
<gene>
    <name evidence="2" type="ORF">PHMEG_00026723</name>
</gene>
<feature type="region of interest" description="Disordered" evidence="1">
    <location>
        <begin position="77"/>
        <end position="97"/>
    </location>
</feature>
<comment type="caution">
    <text evidence="2">The sequence shown here is derived from an EMBL/GenBank/DDBJ whole genome shotgun (WGS) entry which is preliminary data.</text>
</comment>
<accession>A0A225V8K9</accession>
<sequence length="97" mass="10491">MIGSVSCGRPGRNGWIDAPAEHPYNTTYAHCNPDAPLFVPFSMTRQTVISGIVVDQALADSDLVVVKRIAASQTTELSRPTGTRVFKESSSRTRIGQ</sequence>
<evidence type="ECO:0000313" key="3">
    <source>
        <dbReference type="Proteomes" id="UP000198211"/>
    </source>
</evidence>
<organism evidence="2 3">
    <name type="scientific">Phytophthora megakarya</name>
    <dbReference type="NCBI Taxonomy" id="4795"/>
    <lineage>
        <taxon>Eukaryota</taxon>
        <taxon>Sar</taxon>
        <taxon>Stramenopiles</taxon>
        <taxon>Oomycota</taxon>
        <taxon>Peronosporomycetes</taxon>
        <taxon>Peronosporales</taxon>
        <taxon>Peronosporaceae</taxon>
        <taxon>Phytophthora</taxon>
    </lineage>
</organism>
<protein>
    <submittedName>
        <fullName evidence="2">Uncharacterized protein</fullName>
    </submittedName>
</protein>
<dbReference type="AlphaFoldDB" id="A0A225V8K9"/>
<dbReference type="Proteomes" id="UP000198211">
    <property type="component" value="Unassembled WGS sequence"/>
</dbReference>
<proteinExistence type="predicted"/>
<evidence type="ECO:0000256" key="1">
    <source>
        <dbReference type="SAM" id="MobiDB-lite"/>
    </source>
</evidence>